<feature type="compositionally biased region" description="Basic and acidic residues" evidence="2">
    <location>
        <begin position="211"/>
        <end position="222"/>
    </location>
</feature>
<evidence type="ECO:0000256" key="1">
    <source>
        <dbReference type="SAM" id="Coils"/>
    </source>
</evidence>
<feature type="coiled-coil region" evidence="1">
    <location>
        <begin position="30"/>
        <end position="57"/>
    </location>
</feature>
<protein>
    <submittedName>
        <fullName evidence="3">Uncharacterized protein</fullName>
    </submittedName>
</protein>
<feature type="compositionally biased region" description="Acidic residues" evidence="2">
    <location>
        <begin position="235"/>
        <end position="252"/>
    </location>
</feature>
<accession>A0A1C7LLY2</accession>
<evidence type="ECO:0000256" key="2">
    <source>
        <dbReference type="SAM" id="MobiDB-lite"/>
    </source>
</evidence>
<feature type="region of interest" description="Disordered" evidence="2">
    <location>
        <begin position="211"/>
        <end position="252"/>
    </location>
</feature>
<sequence length="252" mass="28444">MASENIPRTAGITSSREKIGLKLIAFEETQPALQDKTKALEKKINELQAKLDEEKALHKAAQEPVITKDYHPANVAYKFNHLPHKDRIVKPQTGKGFSLIAAMCLSDRRNIYKTLQRDVGSTSRTGLDEGLQKLGPGGPWTSVQSCEYVCVSAQGPDLPCVLQARDMHLFLSQFLGDWATAEIVMQWMRNKCKHAVRMGYIPKREERIAAEKEGGDINPDHIMDDEDPFARYFETEDPEEEDEMVDADADRE</sequence>
<comment type="caution">
    <text evidence="3">The sequence shown here is derived from an EMBL/GenBank/DDBJ whole genome shotgun (WGS) entry which is preliminary data.</text>
</comment>
<name>A0A1C7LLY2_GRIFR</name>
<keyword evidence="4" id="KW-1185">Reference proteome</keyword>
<dbReference type="EMBL" id="LUGG01000043">
    <property type="protein sequence ID" value="OBZ65538.1"/>
    <property type="molecule type" value="Genomic_DNA"/>
</dbReference>
<reference evidence="3 4" key="1">
    <citation type="submission" date="2016-03" db="EMBL/GenBank/DDBJ databases">
        <title>Whole genome sequencing of Grifola frondosa 9006-11.</title>
        <authorList>
            <person name="Min B."/>
            <person name="Park H."/>
            <person name="Kim J.-G."/>
            <person name="Cho H."/>
            <person name="Oh Y.-L."/>
            <person name="Kong W.-S."/>
            <person name="Choi I.-G."/>
        </authorList>
    </citation>
    <scope>NUCLEOTIDE SEQUENCE [LARGE SCALE GENOMIC DNA]</scope>
    <source>
        <strain evidence="3 4">9006-11</strain>
    </source>
</reference>
<dbReference type="OrthoDB" id="2755069at2759"/>
<gene>
    <name evidence="3" type="ORF">A0H81_14385</name>
</gene>
<evidence type="ECO:0000313" key="4">
    <source>
        <dbReference type="Proteomes" id="UP000092993"/>
    </source>
</evidence>
<dbReference type="Proteomes" id="UP000092993">
    <property type="component" value="Unassembled WGS sequence"/>
</dbReference>
<proteinExistence type="predicted"/>
<keyword evidence="1" id="KW-0175">Coiled coil</keyword>
<evidence type="ECO:0000313" key="3">
    <source>
        <dbReference type="EMBL" id="OBZ65538.1"/>
    </source>
</evidence>
<dbReference type="AlphaFoldDB" id="A0A1C7LLY2"/>
<organism evidence="3 4">
    <name type="scientific">Grifola frondosa</name>
    <name type="common">Maitake</name>
    <name type="synonym">Polyporus frondosus</name>
    <dbReference type="NCBI Taxonomy" id="5627"/>
    <lineage>
        <taxon>Eukaryota</taxon>
        <taxon>Fungi</taxon>
        <taxon>Dikarya</taxon>
        <taxon>Basidiomycota</taxon>
        <taxon>Agaricomycotina</taxon>
        <taxon>Agaricomycetes</taxon>
        <taxon>Polyporales</taxon>
        <taxon>Grifolaceae</taxon>
        <taxon>Grifola</taxon>
    </lineage>
</organism>